<dbReference type="SUPFAM" id="SSF103473">
    <property type="entry name" value="MFS general substrate transporter"/>
    <property type="match status" value="1"/>
</dbReference>
<feature type="compositionally biased region" description="Polar residues" evidence="5">
    <location>
        <begin position="391"/>
        <end position="403"/>
    </location>
</feature>
<reference evidence="8 9" key="1">
    <citation type="submission" date="2024-02" db="EMBL/GenBank/DDBJ databases">
        <title>Chromosome-scale genome assembly of the rough periwinkle Littorina saxatilis.</title>
        <authorList>
            <person name="De Jode A."/>
            <person name="Faria R."/>
            <person name="Formenti G."/>
            <person name="Sims Y."/>
            <person name="Smith T.P."/>
            <person name="Tracey A."/>
            <person name="Wood J.M.D."/>
            <person name="Zagrodzka Z.B."/>
            <person name="Johannesson K."/>
            <person name="Butlin R.K."/>
            <person name="Leder E.H."/>
        </authorList>
    </citation>
    <scope>NUCLEOTIDE SEQUENCE [LARGE SCALE GENOMIC DNA]</scope>
    <source>
        <strain evidence="8">Snail1</strain>
        <tissue evidence="8">Muscle</tissue>
    </source>
</reference>
<dbReference type="Pfam" id="PF07690">
    <property type="entry name" value="MFS_1"/>
    <property type="match status" value="1"/>
</dbReference>
<evidence type="ECO:0000256" key="6">
    <source>
        <dbReference type="SAM" id="Phobius"/>
    </source>
</evidence>
<feature type="transmembrane region" description="Helical" evidence="6">
    <location>
        <begin position="20"/>
        <end position="44"/>
    </location>
</feature>
<comment type="subcellular location">
    <subcellularLocation>
        <location evidence="1">Membrane</location>
        <topology evidence="1">Multi-pass membrane protein</topology>
    </subcellularLocation>
</comment>
<dbReference type="GO" id="GO:0022857">
    <property type="term" value="F:transmembrane transporter activity"/>
    <property type="evidence" value="ECO:0007669"/>
    <property type="project" value="InterPro"/>
</dbReference>
<dbReference type="GO" id="GO:0016020">
    <property type="term" value="C:membrane"/>
    <property type="evidence" value="ECO:0007669"/>
    <property type="project" value="UniProtKB-SubCell"/>
</dbReference>
<feature type="transmembrane region" description="Helical" evidence="6">
    <location>
        <begin position="178"/>
        <end position="198"/>
    </location>
</feature>
<feature type="transmembrane region" description="Helical" evidence="6">
    <location>
        <begin position="541"/>
        <end position="560"/>
    </location>
</feature>
<evidence type="ECO:0000313" key="9">
    <source>
        <dbReference type="Proteomes" id="UP001374579"/>
    </source>
</evidence>
<feature type="transmembrane region" description="Helical" evidence="6">
    <location>
        <begin position="598"/>
        <end position="620"/>
    </location>
</feature>
<evidence type="ECO:0000313" key="8">
    <source>
        <dbReference type="EMBL" id="KAK7115925.1"/>
    </source>
</evidence>
<keyword evidence="4 6" id="KW-0472">Membrane</keyword>
<dbReference type="InterPro" id="IPR020846">
    <property type="entry name" value="MFS_dom"/>
</dbReference>
<dbReference type="AlphaFoldDB" id="A0AAN9GR73"/>
<feature type="transmembrane region" description="Helical" evidence="6">
    <location>
        <begin position="267"/>
        <end position="290"/>
    </location>
</feature>
<protein>
    <recommendedName>
        <fullName evidence="7">Major facilitator superfamily (MFS) profile domain-containing protein</fullName>
    </recommendedName>
</protein>
<comment type="caution">
    <text evidence="8">The sequence shown here is derived from an EMBL/GenBank/DDBJ whole genome shotgun (WGS) entry which is preliminary data.</text>
</comment>
<accession>A0AAN9GR73</accession>
<keyword evidence="3 6" id="KW-1133">Transmembrane helix</keyword>
<feature type="region of interest" description="Disordered" evidence="5">
    <location>
        <begin position="377"/>
        <end position="405"/>
    </location>
</feature>
<evidence type="ECO:0000256" key="1">
    <source>
        <dbReference type="ARBA" id="ARBA00004141"/>
    </source>
</evidence>
<evidence type="ECO:0000256" key="5">
    <source>
        <dbReference type="SAM" id="MobiDB-lite"/>
    </source>
</evidence>
<dbReference type="Proteomes" id="UP001374579">
    <property type="component" value="Unassembled WGS sequence"/>
</dbReference>
<feature type="transmembrane region" description="Helical" evidence="6">
    <location>
        <begin position="234"/>
        <end position="255"/>
    </location>
</feature>
<dbReference type="InterPro" id="IPR011701">
    <property type="entry name" value="MFS"/>
</dbReference>
<feature type="transmembrane region" description="Helical" evidence="6">
    <location>
        <begin position="478"/>
        <end position="497"/>
    </location>
</feature>
<feature type="domain" description="Major facilitator superfamily (MFS) profile" evidence="7">
    <location>
        <begin position="131"/>
        <end position="650"/>
    </location>
</feature>
<gene>
    <name evidence="8" type="ORF">V1264_001707</name>
</gene>
<dbReference type="Gene3D" id="1.20.1250.20">
    <property type="entry name" value="MFS general substrate transporter like domains"/>
    <property type="match status" value="2"/>
</dbReference>
<keyword evidence="2 6" id="KW-0812">Transmembrane</keyword>
<proteinExistence type="predicted"/>
<feature type="transmembrane region" description="Helical" evidence="6">
    <location>
        <begin position="509"/>
        <end position="529"/>
    </location>
</feature>
<dbReference type="PANTHER" id="PTHR24064">
    <property type="entry name" value="SOLUTE CARRIER FAMILY 22 MEMBER"/>
    <property type="match status" value="1"/>
</dbReference>
<sequence>MNTEDVDGIQQRLGNGRFQFLSFLLLGLIYSRGAWHVFGIMFLAGDPGHKCALPDLKHGHTHTDSVSPSTFVDSVRSESESNASVSWTDGTIPDRRAVSTLPTSIDMNSNMLYAFRGDSVEVMKSNWTAETCGVSFVTLTDNGSSVTVMGECPHGWAYGSEFDSTVLSEWNLVCDRDYLVELSITVFMIGATVGAMAILPLADRFGRKRVMMLCLLGQACVGTATAFVRDYTFFTALRFVIGMLNIGVGISSYVLMTETFPAQKRTVMSIAFQAFWAVGVMTVAGFGYLVRNWRQLELLLSLPNLLALPFCWMLPESLPWLVSRKSWAEARATVKTIAKVNSLNIAEFSGLFADACSDDSTPAESILFENKKQSNQNVGGETKVKNGATGCESNHTAGLSKSENPSKTEAHAAIVHHDSSQMEKLLKVENGHGDKTVVDNICSEELRKENGDSVTAMTTAREEENTFLDLFRHPRMRLYSCIMFFLFFVNSLGYFGISFSVPILHGNPFVNLCIMGVVEIPADFICVLVSQRVGRRYPNALFLLLCGISNIAALFIPHSLVALKLVFVMLGKFAITAAYSTIYLYSAEIFPTAIRNQGMGMSSVFENIGGISAPFMVLAAKSIAELPLVVFGVLSIAGALLTLFLPETHNRPLPQTVGEVTKW</sequence>
<evidence type="ECO:0000256" key="4">
    <source>
        <dbReference type="ARBA" id="ARBA00023136"/>
    </source>
</evidence>
<organism evidence="8 9">
    <name type="scientific">Littorina saxatilis</name>
    <dbReference type="NCBI Taxonomy" id="31220"/>
    <lineage>
        <taxon>Eukaryota</taxon>
        <taxon>Metazoa</taxon>
        <taxon>Spiralia</taxon>
        <taxon>Lophotrochozoa</taxon>
        <taxon>Mollusca</taxon>
        <taxon>Gastropoda</taxon>
        <taxon>Caenogastropoda</taxon>
        <taxon>Littorinimorpha</taxon>
        <taxon>Littorinoidea</taxon>
        <taxon>Littorinidae</taxon>
        <taxon>Littorina</taxon>
    </lineage>
</organism>
<evidence type="ECO:0000259" key="7">
    <source>
        <dbReference type="PROSITE" id="PS50850"/>
    </source>
</evidence>
<keyword evidence="9" id="KW-1185">Reference proteome</keyword>
<name>A0AAN9GR73_9CAEN</name>
<dbReference type="InterPro" id="IPR036259">
    <property type="entry name" value="MFS_trans_sf"/>
</dbReference>
<feature type="transmembrane region" description="Helical" evidence="6">
    <location>
        <begin position="626"/>
        <end position="645"/>
    </location>
</feature>
<dbReference type="EMBL" id="JBAMIC010000001">
    <property type="protein sequence ID" value="KAK7115925.1"/>
    <property type="molecule type" value="Genomic_DNA"/>
</dbReference>
<dbReference type="PROSITE" id="PS50850">
    <property type="entry name" value="MFS"/>
    <property type="match status" value="1"/>
</dbReference>
<evidence type="ECO:0000256" key="3">
    <source>
        <dbReference type="ARBA" id="ARBA00022989"/>
    </source>
</evidence>
<feature type="transmembrane region" description="Helical" evidence="6">
    <location>
        <begin position="566"/>
        <end position="586"/>
    </location>
</feature>
<dbReference type="CDD" id="cd17317">
    <property type="entry name" value="MFS_SLC22"/>
    <property type="match status" value="1"/>
</dbReference>
<evidence type="ECO:0000256" key="2">
    <source>
        <dbReference type="ARBA" id="ARBA00022692"/>
    </source>
</evidence>